<comment type="caution">
    <text evidence="1">The sequence shown here is derived from an EMBL/GenBank/DDBJ whole genome shotgun (WGS) entry which is preliminary data.</text>
</comment>
<dbReference type="Proteomes" id="UP001148662">
    <property type="component" value="Unassembled WGS sequence"/>
</dbReference>
<gene>
    <name evidence="1" type="ORF">NM688_g4248</name>
</gene>
<keyword evidence="2" id="KW-1185">Reference proteome</keyword>
<organism evidence="1 2">
    <name type="scientific">Phlebia brevispora</name>
    <dbReference type="NCBI Taxonomy" id="194682"/>
    <lineage>
        <taxon>Eukaryota</taxon>
        <taxon>Fungi</taxon>
        <taxon>Dikarya</taxon>
        <taxon>Basidiomycota</taxon>
        <taxon>Agaricomycotina</taxon>
        <taxon>Agaricomycetes</taxon>
        <taxon>Polyporales</taxon>
        <taxon>Meruliaceae</taxon>
        <taxon>Phlebia</taxon>
    </lineage>
</organism>
<dbReference type="EMBL" id="JANHOG010000686">
    <property type="protein sequence ID" value="KAJ3552249.1"/>
    <property type="molecule type" value="Genomic_DNA"/>
</dbReference>
<sequence length="409" mass="44569">MALAPSSSSLSPSSTNNLGMSTNVKNSQQVSRPAPTVDLPALQGASRVLQDQLVKDAQSIPELGDMLSIPGMASSASYSVYPDDYRVPYQKRRLIGIPEGLFQYYNTVNVTSHMGLMPEIERVWISIDHNLFLWNYLEGEELSSFTDQPDVITHVALVKPKPGVFIDEITNLLVICTPVSVLLLGISSNVVPAAHNRSRRELKLYATDMSISSEVEMTSVIGTTDGRIFMCGLQDGNLYEFHYQEKEGWFGKRVQLINHSVGGVSSLLPRLTAPKAEERIVLLISDSSRNRFYTLTANNTISVYRTGGEKTVQHVQTLSNLYKQAQDKAPGSPAITPASFAIVSLHVIEPSNSQNSPHLMAITTNGLRLYFAPGAGYNYGYGFGAGPSTGGPQLTSLLSCGSDVWCWSA</sequence>
<accession>A0ACC1T3C9</accession>
<reference evidence="1" key="1">
    <citation type="submission" date="2022-07" db="EMBL/GenBank/DDBJ databases">
        <title>Genome Sequence of Phlebia brevispora.</title>
        <authorList>
            <person name="Buettner E."/>
        </authorList>
    </citation>
    <scope>NUCLEOTIDE SEQUENCE</scope>
    <source>
        <strain evidence="1">MPL23</strain>
    </source>
</reference>
<evidence type="ECO:0000313" key="1">
    <source>
        <dbReference type="EMBL" id="KAJ3552249.1"/>
    </source>
</evidence>
<evidence type="ECO:0000313" key="2">
    <source>
        <dbReference type="Proteomes" id="UP001148662"/>
    </source>
</evidence>
<protein>
    <submittedName>
        <fullName evidence="1">Uncharacterized protein</fullName>
    </submittedName>
</protein>
<proteinExistence type="predicted"/>
<name>A0ACC1T3C9_9APHY</name>